<protein>
    <submittedName>
        <fullName evidence="2">Uncharacterized protein</fullName>
    </submittedName>
</protein>
<accession>A0A2P2BSE8</accession>
<dbReference type="KEGG" id="rhom:FRIFI_1766"/>
<evidence type="ECO:0000256" key="1">
    <source>
        <dbReference type="SAM" id="Phobius"/>
    </source>
</evidence>
<keyword evidence="1" id="KW-1133">Transmembrane helix</keyword>
<keyword evidence="1" id="KW-0472">Membrane</keyword>
<keyword evidence="3" id="KW-1185">Reference proteome</keyword>
<sequence length="120" mass="13871">MKAKSKDNVVISSLLFSILALVAYKLFYDVNMPLFWVAFVCERLYSLGAKEDFDRCLDDLDYDEDNKKILIKIIGLIVIIIGIFIYITFTEPKILIYIAIGEVVDIIIQKPYKKLINKDN</sequence>
<gene>
    <name evidence="2" type="ORF">FRIFI_1766</name>
</gene>
<proteinExistence type="predicted"/>
<dbReference type="EMBL" id="LN650648">
    <property type="protein sequence ID" value="CEI73297.1"/>
    <property type="molecule type" value="Genomic_DNA"/>
</dbReference>
<organism evidence="2 3">
    <name type="scientific">Romboutsia hominis</name>
    <dbReference type="NCBI Taxonomy" id="1507512"/>
    <lineage>
        <taxon>Bacteria</taxon>
        <taxon>Bacillati</taxon>
        <taxon>Bacillota</taxon>
        <taxon>Clostridia</taxon>
        <taxon>Peptostreptococcales</taxon>
        <taxon>Peptostreptococcaceae</taxon>
        <taxon>Romboutsia</taxon>
    </lineage>
</organism>
<dbReference type="Proteomes" id="UP000245695">
    <property type="component" value="Chromosome 1"/>
</dbReference>
<feature type="transmembrane region" description="Helical" evidence="1">
    <location>
        <begin position="9"/>
        <end position="27"/>
    </location>
</feature>
<name>A0A2P2BSE8_9FIRM</name>
<feature type="transmembrane region" description="Helical" evidence="1">
    <location>
        <begin position="69"/>
        <end position="89"/>
    </location>
</feature>
<reference evidence="2 3" key="1">
    <citation type="submission" date="2014-09" db="EMBL/GenBank/DDBJ databases">
        <authorList>
            <person name="Hornung B.V."/>
        </authorList>
    </citation>
    <scope>NUCLEOTIDE SEQUENCE [LARGE SCALE GENOMIC DNA]</scope>
    <source>
        <strain evidence="2 3">FRIFI</strain>
    </source>
</reference>
<keyword evidence="1" id="KW-0812">Transmembrane</keyword>
<evidence type="ECO:0000313" key="3">
    <source>
        <dbReference type="Proteomes" id="UP000245695"/>
    </source>
</evidence>
<dbReference type="AlphaFoldDB" id="A0A2P2BSE8"/>
<evidence type="ECO:0000313" key="2">
    <source>
        <dbReference type="EMBL" id="CEI73297.1"/>
    </source>
</evidence>
<dbReference type="RefSeq" id="WP_092925159.1">
    <property type="nucleotide sequence ID" value="NZ_FJTZ01000012.1"/>
</dbReference>